<dbReference type="AlphaFoldDB" id="A0AAE0XA11"/>
<accession>A0AAE0XA11</accession>
<feature type="compositionally biased region" description="Low complexity" evidence="1">
    <location>
        <begin position="49"/>
        <end position="58"/>
    </location>
</feature>
<organism evidence="2 3">
    <name type="scientific">Podospora appendiculata</name>
    <dbReference type="NCBI Taxonomy" id="314037"/>
    <lineage>
        <taxon>Eukaryota</taxon>
        <taxon>Fungi</taxon>
        <taxon>Dikarya</taxon>
        <taxon>Ascomycota</taxon>
        <taxon>Pezizomycotina</taxon>
        <taxon>Sordariomycetes</taxon>
        <taxon>Sordariomycetidae</taxon>
        <taxon>Sordariales</taxon>
        <taxon>Podosporaceae</taxon>
        <taxon>Podospora</taxon>
    </lineage>
</organism>
<gene>
    <name evidence="2" type="ORF">B0T22DRAFT_479889</name>
</gene>
<evidence type="ECO:0000313" key="3">
    <source>
        <dbReference type="Proteomes" id="UP001270362"/>
    </source>
</evidence>
<feature type="region of interest" description="Disordered" evidence="1">
    <location>
        <begin position="485"/>
        <end position="511"/>
    </location>
</feature>
<sequence>MTHIANSNAEIARPEEAAGIRTQSGQGTSKIPGTQSPIAITDAKPRPPASSKASGPSGTEALPVPPPHIRAARDQGVDQSVGLVTRLPALRLDEHRQVQAGAAVVRELPGPDRLLVLLQGRRHPRCAVTLTAEELDDKMCEWAAQTDSVATARVVVVTAYTTIASRWLKVTKVDHQNSRWVGRWVLDQCVRRRAALKTERREARDHVHRETHRCKHVPGGGEPAGSRLWSSRAPASIPTPPGREGAALATSATGFPAVALPSASQLAPAWRLRRGPFTPRRAVYPAAWPGSQRSGLLSDLRRSLAPGLRLASRAPSPAQSAYDAAPDITARAALLDPPICAAAPRTSLGRCANLWRETLATLRQMCEERDLAVFSSLRPNRDPVKSDYIAALFCHDLGIEPREWARVRTFTTFFVHQTLRRMRDIVLDDFEIDPPRPIDAGVEACNVLLPLLARGRPIPPRQQAPVRPDVVEMLRRVLLVVQLTEREPPRPREEPPRRSEAEGDDIDDWDD</sequence>
<evidence type="ECO:0000313" key="2">
    <source>
        <dbReference type="EMBL" id="KAK3688658.1"/>
    </source>
</evidence>
<feature type="compositionally biased region" description="Basic and acidic residues" evidence="1">
    <location>
        <begin position="485"/>
        <end position="501"/>
    </location>
</feature>
<protein>
    <submittedName>
        <fullName evidence="2">Uncharacterized protein</fullName>
    </submittedName>
</protein>
<reference evidence="2" key="2">
    <citation type="submission" date="2023-06" db="EMBL/GenBank/DDBJ databases">
        <authorList>
            <consortium name="Lawrence Berkeley National Laboratory"/>
            <person name="Haridas S."/>
            <person name="Hensen N."/>
            <person name="Bonometti L."/>
            <person name="Westerberg I."/>
            <person name="Brannstrom I.O."/>
            <person name="Guillou S."/>
            <person name="Cros-Aarteil S."/>
            <person name="Calhoun S."/>
            <person name="Kuo A."/>
            <person name="Mondo S."/>
            <person name="Pangilinan J."/>
            <person name="Riley R."/>
            <person name="Labutti K."/>
            <person name="Andreopoulos B."/>
            <person name="Lipzen A."/>
            <person name="Chen C."/>
            <person name="Yanf M."/>
            <person name="Daum C."/>
            <person name="Ng V."/>
            <person name="Clum A."/>
            <person name="Steindorff A."/>
            <person name="Ohm R."/>
            <person name="Martin F."/>
            <person name="Silar P."/>
            <person name="Natvig D."/>
            <person name="Lalanne C."/>
            <person name="Gautier V."/>
            <person name="Ament-Velasquez S.L."/>
            <person name="Kruys A."/>
            <person name="Hutchinson M.I."/>
            <person name="Powell A.J."/>
            <person name="Barry K."/>
            <person name="Miller A.N."/>
            <person name="Grigoriev I.V."/>
            <person name="Debuchy R."/>
            <person name="Gladieux P."/>
            <person name="Thoren M.H."/>
            <person name="Johannesson H."/>
        </authorList>
    </citation>
    <scope>NUCLEOTIDE SEQUENCE</scope>
    <source>
        <strain evidence="2">CBS 314.62</strain>
    </source>
</reference>
<feature type="compositionally biased region" description="Acidic residues" evidence="1">
    <location>
        <begin position="502"/>
        <end position="511"/>
    </location>
</feature>
<dbReference type="EMBL" id="JAULSO010000002">
    <property type="protein sequence ID" value="KAK3688658.1"/>
    <property type="molecule type" value="Genomic_DNA"/>
</dbReference>
<name>A0AAE0XA11_9PEZI</name>
<proteinExistence type="predicted"/>
<feature type="region of interest" description="Disordered" evidence="1">
    <location>
        <begin position="1"/>
        <end position="77"/>
    </location>
</feature>
<comment type="caution">
    <text evidence="2">The sequence shown here is derived from an EMBL/GenBank/DDBJ whole genome shotgun (WGS) entry which is preliminary data.</text>
</comment>
<feature type="region of interest" description="Disordered" evidence="1">
    <location>
        <begin position="201"/>
        <end position="247"/>
    </location>
</feature>
<reference evidence="2" key="1">
    <citation type="journal article" date="2023" name="Mol. Phylogenet. Evol.">
        <title>Genome-scale phylogeny and comparative genomics of the fungal order Sordariales.</title>
        <authorList>
            <person name="Hensen N."/>
            <person name="Bonometti L."/>
            <person name="Westerberg I."/>
            <person name="Brannstrom I.O."/>
            <person name="Guillou S."/>
            <person name="Cros-Aarteil S."/>
            <person name="Calhoun S."/>
            <person name="Haridas S."/>
            <person name="Kuo A."/>
            <person name="Mondo S."/>
            <person name="Pangilinan J."/>
            <person name="Riley R."/>
            <person name="LaButti K."/>
            <person name="Andreopoulos B."/>
            <person name="Lipzen A."/>
            <person name="Chen C."/>
            <person name="Yan M."/>
            <person name="Daum C."/>
            <person name="Ng V."/>
            <person name="Clum A."/>
            <person name="Steindorff A."/>
            <person name="Ohm R.A."/>
            <person name="Martin F."/>
            <person name="Silar P."/>
            <person name="Natvig D.O."/>
            <person name="Lalanne C."/>
            <person name="Gautier V."/>
            <person name="Ament-Velasquez S.L."/>
            <person name="Kruys A."/>
            <person name="Hutchinson M.I."/>
            <person name="Powell A.J."/>
            <person name="Barry K."/>
            <person name="Miller A.N."/>
            <person name="Grigoriev I.V."/>
            <person name="Debuchy R."/>
            <person name="Gladieux P."/>
            <person name="Hiltunen Thoren M."/>
            <person name="Johannesson H."/>
        </authorList>
    </citation>
    <scope>NUCLEOTIDE SEQUENCE</scope>
    <source>
        <strain evidence="2">CBS 314.62</strain>
    </source>
</reference>
<feature type="compositionally biased region" description="Polar residues" evidence="1">
    <location>
        <begin position="21"/>
        <end position="38"/>
    </location>
</feature>
<evidence type="ECO:0000256" key="1">
    <source>
        <dbReference type="SAM" id="MobiDB-lite"/>
    </source>
</evidence>
<dbReference type="Proteomes" id="UP001270362">
    <property type="component" value="Unassembled WGS sequence"/>
</dbReference>
<keyword evidence="3" id="KW-1185">Reference proteome</keyword>